<organism evidence="1 2">
    <name type="scientific">Trema orientale</name>
    <name type="common">Charcoal tree</name>
    <name type="synonym">Celtis orientalis</name>
    <dbReference type="NCBI Taxonomy" id="63057"/>
    <lineage>
        <taxon>Eukaryota</taxon>
        <taxon>Viridiplantae</taxon>
        <taxon>Streptophyta</taxon>
        <taxon>Embryophyta</taxon>
        <taxon>Tracheophyta</taxon>
        <taxon>Spermatophyta</taxon>
        <taxon>Magnoliopsida</taxon>
        <taxon>eudicotyledons</taxon>
        <taxon>Gunneridae</taxon>
        <taxon>Pentapetalae</taxon>
        <taxon>rosids</taxon>
        <taxon>fabids</taxon>
        <taxon>Rosales</taxon>
        <taxon>Cannabaceae</taxon>
        <taxon>Trema</taxon>
    </lineage>
</organism>
<reference evidence="2" key="1">
    <citation type="submission" date="2016-06" db="EMBL/GenBank/DDBJ databases">
        <title>Parallel loss of symbiosis genes in relatives of nitrogen-fixing non-legume Parasponia.</title>
        <authorList>
            <person name="Van Velzen R."/>
            <person name="Holmer R."/>
            <person name="Bu F."/>
            <person name="Rutten L."/>
            <person name="Van Zeijl A."/>
            <person name="Liu W."/>
            <person name="Santuari L."/>
            <person name="Cao Q."/>
            <person name="Sharma T."/>
            <person name="Shen D."/>
            <person name="Roswanjaya Y."/>
            <person name="Wardhani T."/>
            <person name="Kalhor M.S."/>
            <person name="Jansen J."/>
            <person name="Van den Hoogen J."/>
            <person name="Gungor B."/>
            <person name="Hartog M."/>
            <person name="Hontelez J."/>
            <person name="Verver J."/>
            <person name="Yang W.-C."/>
            <person name="Schijlen E."/>
            <person name="Repin R."/>
            <person name="Schilthuizen M."/>
            <person name="Schranz E."/>
            <person name="Heidstra R."/>
            <person name="Miyata K."/>
            <person name="Fedorova E."/>
            <person name="Kohlen W."/>
            <person name="Bisseling T."/>
            <person name="Smit S."/>
            <person name="Geurts R."/>
        </authorList>
    </citation>
    <scope>NUCLEOTIDE SEQUENCE [LARGE SCALE GENOMIC DNA]</scope>
    <source>
        <strain evidence="2">cv. RG33-2</strain>
    </source>
</reference>
<dbReference type="InParanoid" id="A0A2P5EL21"/>
<evidence type="ECO:0000313" key="2">
    <source>
        <dbReference type="Proteomes" id="UP000237000"/>
    </source>
</evidence>
<dbReference type="AlphaFoldDB" id="A0A2P5EL21"/>
<keyword evidence="2" id="KW-1185">Reference proteome</keyword>
<accession>A0A2P5EL21</accession>
<evidence type="ECO:0000313" key="1">
    <source>
        <dbReference type="EMBL" id="PON86257.1"/>
    </source>
</evidence>
<comment type="caution">
    <text evidence="1">The sequence shown here is derived from an EMBL/GenBank/DDBJ whole genome shotgun (WGS) entry which is preliminary data.</text>
</comment>
<protein>
    <submittedName>
        <fullName evidence="1">Uncharacterized protein</fullName>
    </submittedName>
</protein>
<proteinExistence type="predicted"/>
<gene>
    <name evidence="1" type="ORF">TorRG33x02_179760</name>
</gene>
<dbReference type="OrthoDB" id="1938261at2759"/>
<dbReference type="EMBL" id="JXTC01000135">
    <property type="protein sequence ID" value="PON86257.1"/>
    <property type="molecule type" value="Genomic_DNA"/>
</dbReference>
<name>A0A2P5EL21_TREOI</name>
<dbReference type="Proteomes" id="UP000237000">
    <property type="component" value="Unassembled WGS sequence"/>
</dbReference>
<sequence length="98" mass="11012">MGSRRITSNVRIQSVEIHMERINTAGFGLSIVIWLKDIDAWVRGIKYPGSLLGTTTAKVTRRKERMRSGRHGRYGLAHTRATMGSKAVRQSESTKIVD</sequence>